<dbReference type="Proteomes" id="UP000267921">
    <property type="component" value="Unassembled WGS sequence"/>
</dbReference>
<dbReference type="RefSeq" id="WP_072560600.1">
    <property type="nucleotide sequence ID" value="NZ_CP017921.1"/>
</dbReference>
<dbReference type="GeneID" id="30582420"/>
<dbReference type="EMBL" id="CP017921">
    <property type="protein sequence ID" value="APH38315.1"/>
    <property type="molecule type" value="Genomic_DNA"/>
</dbReference>
<reference evidence="1 4" key="1">
    <citation type="submission" date="2016-10" db="EMBL/GenBank/DDBJ databases">
        <title>Methanohalophilus halophilus.</title>
        <authorList>
            <person name="L'haridon S."/>
        </authorList>
    </citation>
    <scope>NUCLEOTIDE SEQUENCE [LARGE SCALE GENOMIC DNA]</scope>
    <source>
        <strain evidence="1 4">Z-7982</strain>
    </source>
</reference>
<evidence type="ECO:0000313" key="6">
    <source>
        <dbReference type="Proteomes" id="UP000267921"/>
    </source>
</evidence>
<proteinExistence type="predicted"/>
<dbReference type="EMBL" id="RJJG01000001">
    <property type="protein sequence ID" value="RNI10817.1"/>
    <property type="molecule type" value="Genomic_DNA"/>
</dbReference>
<protein>
    <submittedName>
        <fullName evidence="1">Uncharacterized protein</fullName>
    </submittedName>
</protein>
<organism evidence="1 4">
    <name type="scientific">Methanohalophilus halophilus</name>
    <dbReference type="NCBI Taxonomy" id="2177"/>
    <lineage>
        <taxon>Archaea</taxon>
        <taxon>Methanobacteriati</taxon>
        <taxon>Methanobacteriota</taxon>
        <taxon>Stenosarchaea group</taxon>
        <taxon>Methanomicrobia</taxon>
        <taxon>Methanosarcinales</taxon>
        <taxon>Methanosarcinaceae</taxon>
        <taxon>Methanohalophilus</taxon>
    </lineage>
</organism>
<evidence type="ECO:0000313" key="2">
    <source>
        <dbReference type="EMBL" id="RNI10817.1"/>
    </source>
</evidence>
<name>A0A1L3Q0D8_9EURY</name>
<dbReference type="AlphaFoldDB" id="A0A1L3Q0D8"/>
<accession>A0A1L3Q0D8</accession>
<dbReference type="EMBL" id="FNMU01000001">
    <property type="protein sequence ID" value="SDW02240.1"/>
    <property type="molecule type" value="Genomic_DNA"/>
</dbReference>
<dbReference type="KEGG" id="mhaz:BHR79_01650"/>
<evidence type="ECO:0000313" key="4">
    <source>
        <dbReference type="Proteomes" id="UP000186879"/>
    </source>
</evidence>
<evidence type="ECO:0000313" key="5">
    <source>
        <dbReference type="Proteomes" id="UP000198669"/>
    </source>
</evidence>
<dbReference type="Proteomes" id="UP000186879">
    <property type="component" value="Chromosome"/>
</dbReference>
<reference evidence="3 5" key="2">
    <citation type="submission" date="2016-10" db="EMBL/GenBank/DDBJ databases">
        <authorList>
            <person name="de Groot N.N."/>
        </authorList>
    </citation>
    <scope>NUCLEOTIDE SEQUENCE [LARGE SCALE GENOMIC DNA]</scope>
    <source>
        <strain evidence="3 5">Z-7982</strain>
    </source>
</reference>
<dbReference type="OrthoDB" id="140616at2157"/>
<keyword evidence="4" id="KW-1185">Reference proteome</keyword>
<dbReference type="STRING" id="2177.BHR79_01650"/>
<gene>
    <name evidence="1" type="ORF">BHR79_01650</name>
    <name evidence="2" type="ORF">EFE40_01140</name>
    <name evidence="3" type="ORF">SAMN04515625_0153</name>
</gene>
<evidence type="ECO:0000313" key="1">
    <source>
        <dbReference type="EMBL" id="APH38315.1"/>
    </source>
</evidence>
<evidence type="ECO:0000313" key="3">
    <source>
        <dbReference type="EMBL" id="SDW02240.1"/>
    </source>
</evidence>
<sequence length="91" mass="10288">MQTINYMSMVFRGAVEDYEKTGVHPSVFLDSNGELQIYLCDPVAAEEEFETTYGMGDYEVNGAQFVSDISENENIHEVNYAKLVTPFSMDD</sequence>
<reference evidence="2 6" key="3">
    <citation type="submission" date="2018-10" db="EMBL/GenBank/DDBJ databases">
        <title>Cultivation of a novel Methanohalophilus strain from Kebrit Deep of the Red Sea and a genomic comparison of members of the genus Methanohalophilus.</title>
        <authorList>
            <person name="Guan Y."/>
            <person name="Ngugi D.K."/>
            <person name="Stingl U."/>
        </authorList>
    </citation>
    <scope>NUCLEOTIDE SEQUENCE [LARGE SCALE GENOMIC DNA]</scope>
    <source>
        <strain evidence="2 6">DSM 3094</strain>
    </source>
</reference>
<dbReference type="Proteomes" id="UP000198669">
    <property type="component" value="Unassembled WGS sequence"/>
</dbReference>